<sequence length="389" mass="43804">MNKHTAVLLGVSLESANRGVNALAIGSLSFIEHITGITNVAIIRLGKEDSISKIEVLLNGSTKDIVCYYISKRTFLRSLWELATSRPQNKISKLIVNAEYIFNVNEGDSFSDIYGLKRFLICFGNSLLAILPKKRQVFLPQTIGPFSSSLGKFLSRWILKRVPQIYVRDEKGVEYLRGAGLNYKTHIDMAVFMEPKRVGITVPAGTIGINVNGLLYFNGYGEIKGKFDTYKELLYKIICSLLESDHNVLLIPHTYDAEQPIWEDDLVAIKDLAKMIGHSKLSYLDKNYDAQELKYIISQTEFFCGSRMHSCIAALSLSVPTIGLAYSYKFEGTFRMFEQSDYVMDIDNLQPSNIDSVVSKILSKISNSAVIKQSLIKNNIERNYTVVEQ</sequence>
<organism evidence="2 3">
    <name type="scientific">Pelosinus baikalensis</name>
    <dbReference type="NCBI Taxonomy" id="2892015"/>
    <lineage>
        <taxon>Bacteria</taxon>
        <taxon>Bacillati</taxon>
        <taxon>Bacillota</taxon>
        <taxon>Negativicutes</taxon>
        <taxon>Selenomonadales</taxon>
        <taxon>Sporomusaceae</taxon>
        <taxon>Pelosinus</taxon>
    </lineage>
</organism>
<dbReference type="InterPro" id="IPR007345">
    <property type="entry name" value="Polysacch_pyruvyl_Trfase"/>
</dbReference>
<feature type="domain" description="Polysaccharide pyruvyl transferase" evidence="1">
    <location>
        <begin position="82"/>
        <end position="328"/>
    </location>
</feature>
<evidence type="ECO:0000313" key="3">
    <source>
        <dbReference type="Proteomes" id="UP001165492"/>
    </source>
</evidence>
<keyword evidence="2" id="KW-0808">Transferase</keyword>
<dbReference type="GO" id="GO:0016740">
    <property type="term" value="F:transferase activity"/>
    <property type="evidence" value="ECO:0007669"/>
    <property type="project" value="UniProtKB-KW"/>
</dbReference>
<reference evidence="2" key="1">
    <citation type="submission" date="2021-11" db="EMBL/GenBank/DDBJ databases">
        <title>Description of a new species Pelosinus isolated from the bottom sediments of Lake Baikal.</title>
        <authorList>
            <person name="Zakharyuk A."/>
        </authorList>
    </citation>
    <scope>NUCLEOTIDE SEQUENCE</scope>
    <source>
        <strain evidence="2">Bkl1</strain>
    </source>
</reference>
<dbReference type="Pfam" id="PF04230">
    <property type="entry name" value="PS_pyruv_trans"/>
    <property type="match status" value="1"/>
</dbReference>
<keyword evidence="3" id="KW-1185">Reference proteome</keyword>
<name>A0ABS8HLQ2_9FIRM</name>
<comment type="caution">
    <text evidence="2">The sequence shown here is derived from an EMBL/GenBank/DDBJ whole genome shotgun (WGS) entry which is preliminary data.</text>
</comment>
<protein>
    <submittedName>
        <fullName evidence="2">Polysaccharide pyruvyl transferase family protein</fullName>
    </submittedName>
</protein>
<evidence type="ECO:0000313" key="2">
    <source>
        <dbReference type="EMBL" id="MCC5464106.1"/>
    </source>
</evidence>
<accession>A0ABS8HLQ2</accession>
<dbReference type="RefSeq" id="WP_229533626.1">
    <property type="nucleotide sequence ID" value="NZ_JAJHJB010000002.1"/>
</dbReference>
<dbReference type="Proteomes" id="UP001165492">
    <property type="component" value="Unassembled WGS sequence"/>
</dbReference>
<evidence type="ECO:0000259" key="1">
    <source>
        <dbReference type="Pfam" id="PF04230"/>
    </source>
</evidence>
<proteinExistence type="predicted"/>
<dbReference type="PANTHER" id="PTHR36836">
    <property type="entry name" value="COLANIC ACID BIOSYNTHESIS PROTEIN WCAK"/>
    <property type="match status" value="1"/>
</dbReference>
<gene>
    <name evidence="2" type="ORF">LMF89_01860</name>
</gene>
<dbReference type="EMBL" id="JAJHJB010000002">
    <property type="protein sequence ID" value="MCC5464106.1"/>
    <property type="molecule type" value="Genomic_DNA"/>
</dbReference>
<dbReference type="PANTHER" id="PTHR36836:SF1">
    <property type="entry name" value="COLANIC ACID BIOSYNTHESIS PROTEIN WCAK"/>
    <property type="match status" value="1"/>
</dbReference>